<evidence type="ECO:0000259" key="6">
    <source>
        <dbReference type="PROSITE" id="PS50058"/>
    </source>
</evidence>
<dbReference type="SMART" id="SM01224">
    <property type="entry name" value="G_gamma"/>
    <property type="match status" value="1"/>
</dbReference>
<dbReference type="EMBL" id="NEDP02003233">
    <property type="protein sequence ID" value="OWF49142.1"/>
    <property type="molecule type" value="Genomic_DNA"/>
</dbReference>
<name>A0A210QK67_MIZYE</name>
<comment type="similarity">
    <text evidence="2">Belongs to the G protein gamma family.</text>
</comment>
<keyword evidence="4" id="KW-0472">Membrane</keyword>
<evidence type="ECO:0000256" key="3">
    <source>
        <dbReference type="ARBA" id="ARBA00022475"/>
    </source>
</evidence>
<feature type="domain" description="G protein gamma" evidence="6">
    <location>
        <begin position="6"/>
        <end position="69"/>
    </location>
</feature>
<dbReference type="PANTHER" id="PTHR13809">
    <property type="entry name" value="GUANINE NUCLEOTIDE-BINDING PROTEIN GAMMA SUBUNIT"/>
    <property type="match status" value="1"/>
</dbReference>
<keyword evidence="8" id="KW-1185">Reference proteome</keyword>
<dbReference type="AlphaFoldDB" id="A0A210QK67"/>
<evidence type="ECO:0000313" key="7">
    <source>
        <dbReference type="EMBL" id="OWF49142.1"/>
    </source>
</evidence>
<dbReference type="InterPro" id="IPR001770">
    <property type="entry name" value="G-protein_gamma"/>
</dbReference>
<proteinExistence type="inferred from homology"/>
<evidence type="ECO:0000256" key="5">
    <source>
        <dbReference type="ARBA" id="ARBA00023224"/>
    </source>
</evidence>
<accession>A0A210QK67</accession>
<protein>
    <submittedName>
        <fullName evidence="7">Guanine nucleotide-binding protein G(I)/G(S)/G(O) subunit gamma-12</fullName>
    </submittedName>
</protein>
<dbReference type="PROSITE" id="PS50058">
    <property type="entry name" value="G_PROTEIN_GAMMA"/>
    <property type="match status" value="1"/>
</dbReference>
<dbReference type="SMART" id="SM00224">
    <property type="entry name" value="GGL"/>
    <property type="match status" value="1"/>
</dbReference>
<evidence type="ECO:0000256" key="2">
    <source>
        <dbReference type="ARBA" id="ARBA00007431"/>
    </source>
</evidence>
<evidence type="ECO:0000256" key="1">
    <source>
        <dbReference type="ARBA" id="ARBA00004236"/>
    </source>
</evidence>
<reference evidence="7 8" key="1">
    <citation type="journal article" date="2017" name="Nat. Ecol. Evol.">
        <title>Scallop genome provides insights into evolution of bilaterian karyotype and development.</title>
        <authorList>
            <person name="Wang S."/>
            <person name="Zhang J."/>
            <person name="Jiao W."/>
            <person name="Li J."/>
            <person name="Xun X."/>
            <person name="Sun Y."/>
            <person name="Guo X."/>
            <person name="Huan P."/>
            <person name="Dong B."/>
            <person name="Zhang L."/>
            <person name="Hu X."/>
            <person name="Sun X."/>
            <person name="Wang J."/>
            <person name="Zhao C."/>
            <person name="Wang Y."/>
            <person name="Wang D."/>
            <person name="Huang X."/>
            <person name="Wang R."/>
            <person name="Lv J."/>
            <person name="Li Y."/>
            <person name="Zhang Z."/>
            <person name="Liu B."/>
            <person name="Lu W."/>
            <person name="Hui Y."/>
            <person name="Liang J."/>
            <person name="Zhou Z."/>
            <person name="Hou R."/>
            <person name="Li X."/>
            <person name="Liu Y."/>
            <person name="Li H."/>
            <person name="Ning X."/>
            <person name="Lin Y."/>
            <person name="Zhao L."/>
            <person name="Xing Q."/>
            <person name="Dou J."/>
            <person name="Li Y."/>
            <person name="Mao J."/>
            <person name="Guo H."/>
            <person name="Dou H."/>
            <person name="Li T."/>
            <person name="Mu C."/>
            <person name="Jiang W."/>
            <person name="Fu Q."/>
            <person name="Fu X."/>
            <person name="Miao Y."/>
            <person name="Liu J."/>
            <person name="Yu Q."/>
            <person name="Li R."/>
            <person name="Liao H."/>
            <person name="Li X."/>
            <person name="Kong Y."/>
            <person name="Jiang Z."/>
            <person name="Chourrout D."/>
            <person name="Li R."/>
            <person name="Bao Z."/>
        </authorList>
    </citation>
    <scope>NUCLEOTIDE SEQUENCE [LARGE SCALE GENOMIC DNA]</scope>
    <source>
        <strain evidence="7 8">PY_sf001</strain>
    </source>
</reference>
<dbReference type="GO" id="GO:0031681">
    <property type="term" value="F:G-protein beta-subunit binding"/>
    <property type="evidence" value="ECO:0007669"/>
    <property type="project" value="InterPro"/>
</dbReference>
<dbReference type="Gene3D" id="4.10.260.10">
    <property type="entry name" value="Transducin (heterotrimeric G protein), gamma chain"/>
    <property type="match status" value="1"/>
</dbReference>
<comment type="caution">
    <text evidence="7">The sequence shown here is derived from an EMBL/GenBank/DDBJ whole genome shotgun (WGS) entry which is preliminary data.</text>
</comment>
<organism evidence="7 8">
    <name type="scientific">Mizuhopecten yessoensis</name>
    <name type="common">Japanese scallop</name>
    <name type="synonym">Patinopecten yessoensis</name>
    <dbReference type="NCBI Taxonomy" id="6573"/>
    <lineage>
        <taxon>Eukaryota</taxon>
        <taxon>Metazoa</taxon>
        <taxon>Spiralia</taxon>
        <taxon>Lophotrochozoa</taxon>
        <taxon>Mollusca</taxon>
        <taxon>Bivalvia</taxon>
        <taxon>Autobranchia</taxon>
        <taxon>Pteriomorphia</taxon>
        <taxon>Pectinida</taxon>
        <taxon>Pectinoidea</taxon>
        <taxon>Pectinidae</taxon>
        <taxon>Mizuhopecten</taxon>
    </lineage>
</organism>
<dbReference type="SUPFAM" id="SSF48670">
    <property type="entry name" value="Transducin (heterotrimeric G protein), gamma chain"/>
    <property type="match status" value="1"/>
</dbReference>
<dbReference type="STRING" id="6573.A0A210QK67"/>
<dbReference type="Proteomes" id="UP000242188">
    <property type="component" value="Unassembled WGS sequence"/>
</dbReference>
<gene>
    <name evidence="7" type="ORF">KP79_PYT07967</name>
</gene>
<dbReference type="InterPro" id="IPR015898">
    <property type="entry name" value="G-protein_gamma-like_dom"/>
</dbReference>
<comment type="subcellular location">
    <subcellularLocation>
        <location evidence="1">Cell membrane</location>
    </subcellularLocation>
</comment>
<keyword evidence="3" id="KW-1003">Cell membrane</keyword>
<keyword evidence="5" id="KW-0807">Transducer</keyword>
<sequence>MVIQNKSDQIVKLSGQVEQLKHHLKLDRLRASRTLNELISFCQQNITGDPLVFPVKENPFKEKKTCSIL</sequence>
<evidence type="ECO:0000256" key="4">
    <source>
        <dbReference type="ARBA" id="ARBA00023136"/>
    </source>
</evidence>
<dbReference type="Pfam" id="PF00631">
    <property type="entry name" value="G-gamma"/>
    <property type="match status" value="1"/>
</dbReference>
<evidence type="ECO:0000313" key="8">
    <source>
        <dbReference type="Proteomes" id="UP000242188"/>
    </source>
</evidence>
<dbReference type="InterPro" id="IPR036284">
    <property type="entry name" value="GGL_sf"/>
</dbReference>
<dbReference type="GO" id="GO:0005834">
    <property type="term" value="C:heterotrimeric G-protein complex"/>
    <property type="evidence" value="ECO:0007669"/>
    <property type="project" value="InterPro"/>
</dbReference>
<dbReference type="GO" id="GO:0007186">
    <property type="term" value="P:G protein-coupled receptor signaling pathway"/>
    <property type="evidence" value="ECO:0007669"/>
    <property type="project" value="InterPro"/>
</dbReference>